<evidence type="ECO:0000256" key="3">
    <source>
        <dbReference type="ARBA" id="ARBA00023295"/>
    </source>
</evidence>
<feature type="region of interest" description="Disordered" evidence="4">
    <location>
        <begin position="1"/>
        <end position="26"/>
    </location>
</feature>
<name>A0A1I7EY65_9FIRM</name>
<dbReference type="GO" id="GO:0009253">
    <property type="term" value="P:peptidoglycan catabolic process"/>
    <property type="evidence" value="ECO:0007669"/>
    <property type="project" value="InterPro"/>
</dbReference>
<keyword evidence="2 5" id="KW-0378">Hydrolase</keyword>
<dbReference type="RefSeq" id="WP_090469186.1">
    <property type="nucleotide sequence ID" value="NZ_FOWF01000002.1"/>
</dbReference>
<accession>A0A1I7EY65</accession>
<dbReference type="SMART" id="SM00641">
    <property type="entry name" value="Glyco_25"/>
    <property type="match status" value="1"/>
</dbReference>
<dbReference type="GO" id="GO:0016998">
    <property type="term" value="P:cell wall macromolecule catabolic process"/>
    <property type="evidence" value="ECO:0007669"/>
    <property type="project" value="InterPro"/>
</dbReference>
<evidence type="ECO:0000313" key="6">
    <source>
        <dbReference type="Proteomes" id="UP000198817"/>
    </source>
</evidence>
<keyword evidence="3" id="KW-0326">Glycosidase</keyword>
<dbReference type="Pfam" id="PF01183">
    <property type="entry name" value="Glyco_hydro_25"/>
    <property type="match status" value="1"/>
</dbReference>
<dbReference type="PANTHER" id="PTHR34135:SF2">
    <property type="entry name" value="LYSOZYME"/>
    <property type="match status" value="1"/>
</dbReference>
<dbReference type="GO" id="GO:0016052">
    <property type="term" value="P:carbohydrate catabolic process"/>
    <property type="evidence" value="ECO:0007669"/>
    <property type="project" value="TreeGrafter"/>
</dbReference>
<dbReference type="GO" id="GO:0003796">
    <property type="term" value="F:lysozyme activity"/>
    <property type="evidence" value="ECO:0007669"/>
    <property type="project" value="InterPro"/>
</dbReference>
<dbReference type="InterPro" id="IPR002053">
    <property type="entry name" value="Glyco_hydro_25"/>
</dbReference>
<reference evidence="5 6" key="1">
    <citation type="submission" date="2016-10" db="EMBL/GenBank/DDBJ databases">
        <authorList>
            <person name="de Groot N.N."/>
        </authorList>
    </citation>
    <scope>NUCLEOTIDE SEQUENCE [LARGE SCALE GENOMIC DNA]</scope>
    <source>
        <strain evidence="5 6">KHGC13</strain>
    </source>
</reference>
<sequence>MKQRKGYSSKGNLYHRKRKPAGRRNRGTSSIRHFFALLFQNRWFRGGIALLLVLLLFGTLRSCMQYRYDGPDPKQAIRENPYQSESFYFRNGLRYYRDARYVSEVGIDVSSHQGKINWNQVASTGVKFAFVRVGYRGSTAGRIYEDPYFRRNLTGAKQAGLKVGVYFYSMAANTKEAVEEARYVVRALKGYDIDYTVTFDLEVSESSHQGSLSAEEATRITDAFCKYVKRQGYEPMIYGNPAWLQNNVDLSRLTAYPVWLAHYTAETGYPYIYKMWQYSSAGRLAGISGKTDMNVMMIPRG</sequence>
<evidence type="ECO:0000256" key="2">
    <source>
        <dbReference type="ARBA" id="ARBA00022801"/>
    </source>
</evidence>
<dbReference type="Proteomes" id="UP000198817">
    <property type="component" value="Unassembled WGS sequence"/>
</dbReference>
<gene>
    <name evidence="5" type="ORF">SAMN05216508_10199</name>
</gene>
<dbReference type="OrthoDB" id="9783374at2"/>
<dbReference type="InterPro" id="IPR017853">
    <property type="entry name" value="GH"/>
</dbReference>
<evidence type="ECO:0000256" key="4">
    <source>
        <dbReference type="SAM" id="MobiDB-lite"/>
    </source>
</evidence>
<proteinExistence type="inferred from homology"/>
<dbReference type="PANTHER" id="PTHR34135">
    <property type="entry name" value="LYSOZYME"/>
    <property type="match status" value="1"/>
</dbReference>
<dbReference type="Gene3D" id="3.20.20.80">
    <property type="entry name" value="Glycosidases"/>
    <property type="match status" value="1"/>
</dbReference>
<organism evidence="5 6">
    <name type="scientific">Eubacterium pyruvativorans</name>
    <dbReference type="NCBI Taxonomy" id="155865"/>
    <lineage>
        <taxon>Bacteria</taxon>
        <taxon>Bacillati</taxon>
        <taxon>Bacillota</taxon>
        <taxon>Clostridia</taxon>
        <taxon>Eubacteriales</taxon>
        <taxon>Eubacteriaceae</taxon>
        <taxon>Eubacterium</taxon>
    </lineage>
</organism>
<comment type="similarity">
    <text evidence="1">Belongs to the glycosyl hydrolase 25 family.</text>
</comment>
<dbReference type="InterPro" id="IPR018077">
    <property type="entry name" value="Glyco_hydro_fam25_subgr"/>
</dbReference>
<protein>
    <submittedName>
        <fullName evidence="5">Glycosyl hydrolases family 25</fullName>
    </submittedName>
</protein>
<keyword evidence="6" id="KW-1185">Reference proteome</keyword>
<dbReference type="CDD" id="cd06414">
    <property type="entry name" value="GH25_LytC-like"/>
    <property type="match status" value="1"/>
</dbReference>
<evidence type="ECO:0000256" key="1">
    <source>
        <dbReference type="ARBA" id="ARBA00010646"/>
    </source>
</evidence>
<dbReference type="EMBL" id="FPBT01000001">
    <property type="protein sequence ID" value="SFU28844.1"/>
    <property type="molecule type" value="Genomic_DNA"/>
</dbReference>
<dbReference type="AlphaFoldDB" id="A0A1I7EY65"/>
<dbReference type="PROSITE" id="PS51904">
    <property type="entry name" value="GLYCOSYL_HYDROL_F25_2"/>
    <property type="match status" value="1"/>
</dbReference>
<evidence type="ECO:0000313" key="5">
    <source>
        <dbReference type="EMBL" id="SFU28844.1"/>
    </source>
</evidence>
<dbReference type="SUPFAM" id="SSF51445">
    <property type="entry name" value="(Trans)glycosidases"/>
    <property type="match status" value="1"/>
</dbReference>